<name>A0ACC3YL43_COLTU</name>
<evidence type="ECO:0000313" key="2">
    <source>
        <dbReference type="Proteomes" id="UP000805649"/>
    </source>
</evidence>
<sequence>MSDWTESLRKLRSDPIRQHWETASSRLTDALNNASVDELTRFAAMLKLSDDERDWDLETDSETSGSDIGALYQDDYTGDSEEEYLEDTDMGGTDWEYPQEEATSCQYPHSEAQSNLDKALGDSGSLTNLDIHDNRSDTNTLEELMRAWGHFFNNPQVRPTETGRQATLMGGSSPLLTNSGVQYDAADSVDSGPNPSHDVKYNVRLLDTDNLARLPAASFEHTPSSTILENIQDIQGDTKAIMMQIEDVGTVEHVENVESQMPSGIQEEFGSSHHVEHVEYAKNSSDEDQCSSSAADPMEELRDELTNQCIDVVRWYRTTRRLPPEDTEINAGYIYWAWLVLKDIDSQEPDFSAESCFKPQKLK</sequence>
<organism evidence="1 2">
    <name type="scientific">Colletotrichum truncatum</name>
    <name type="common">Anthracnose fungus</name>
    <name type="synonym">Colletotrichum capsici</name>
    <dbReference type="NCBI Taxonomy" id="5467"/>
    <lineage>
        <taxon>Eukaryota</taxon>
        <taxon>Fungi</taxon>
        <taxon>Dikarya</taxon>
        <taxon>Ascomycota</taxon>
        <taxon>Pezizomycotina</taxon>
        <taxon>Sordariomycetes</taxon>
        <taxon>Hypocreomycetidae</taxon>
        <taxon>Glomerellales</taxon>
        <taxon>Glomerellaceae</taxon>
        <taxon>Colletotrichum</taxon>
        <taxon>Colletotrichum truncatum species complex</taxon>
    </lineage>
</organism>
<dbReference type="EMBL" id="VUJX02000008">
    <property type="protein sequence ID" value="KAL0932625.1"/>
    <property type="molecule type" value="Genomic_DNA"/>
</dbReference>
<keyword evidence="2" id="KW-1185">Reference proteome</keyword>
<gene>
    <name evidence="1" type="ORF">CTRU02_211588</name>
</gene>
<comment type="caution">
    <text evidence="1">The sequence shown here is derived from an EMBL/GenBank/DDBJ whole genome shotgun (WGS) entry which is preliminary data.</text>
</comment>
<evidence type="ECO:0000313" key="1">
    <source>
        <dbReference type="EMBL" id="KAL0932625.1"/>
    </source>
</evidence>
<dbReference type="Proteomes" id="UP000805649">
    <property type="component" value="Unassembled WGS sequence"/>
</dbReference>
<protein>
    <submittedName>
        <fullName evidence="1">Uncharacterized protein</fullName>
    </submittedName>
</protein>
<reference evidence="1 2" key="1">
    <citation type="journal article" date="2020" name="Phytopathology">
        <title>Genome Sequence Resources of Colletotrichum truncatum, C. plurivorum, C. musicola, and C. sojae: Four Species Pathogenic to Soybean (Glycine max).</title>
        <authorList>
            <person name="Rogerio F."/>
            <person name="Boufleur T.R."/>
            <person name="Ciampi-Guillardi M."/>
            <person name="Sukno S.A."/>
            <person name="Thon M.R."/>
            <person name="Massola Junior N.S."/>
            <person name="Baroncelli R."/>
        </authorList>
    </citation>
    <scope>NUCLEOTIDE SEQUENCE [LARGE SCALE GENOMIC DNA]</scope>
    <source>
        <strain evidence="1 2">CMES1059</strain>
    </source>
</reference>
<accession>A0ACC3YL43</accession>
<proteinExistence type="predicted"/>